<evidence type="ECO:0000256" key="6">
    <source>
        <dbReference type="PIRNR" id="PIRNR018968"/>
    </source>
</evidence>
<feature type="transmembrane region" description="Helical" evidence="6">
    <location>
        <begin position="148"/>
        <end position="171"/>
    </location>
</feature>
<dbReference type="Proteomes" id="UP000184526">
    <property type="component" value="Unassembled WGS sequence"/>
</dbReference>
<sequence>MYAKLAITNAKKSIKDYAIYFITITLCVSLFYAFMSLSSSSYELITEDSYNFEMLKRIMEYTTYVITALLTILVGYVNRYVVKRRQREFATYILLGTEQKNVALMFFIETLVIGSMAIFLGIIIGTLFSQVVTALILLTAKQEVSFNFKLYIDTVVITFIFFLSMFCIIGVNNIRVLRKLKLINMLNAEKKSEFQFKRSGKVYGVIFILAVTLYSICGYCTASLMKIANESTNKVASMGNEVMLTFIALVSFILATYALFYSLAYIVICVKERWTTFKYEGTNLFLIGTIVSKLKTAPILMATISIAFFGAAVSFILTLIMSQWSLGYLDYRAPYDIDISTNYNIDEKRRYESIDEIPSYNYEEIISYLNKDDNLEEYCVVDNYFIKPEDFNITDKWSRPLNVVKLSQFNKARSMLGYKEITLEKDEFTTHWVKAIDQSQIDNFIKENGKIDIGGKELKLSSNSFYKESLGEGIFNLFTDTLIVAPDEVCNNLTLATSNLIANLKQDLRYEEGIEFENDILPNWYAENNKDIIKKYNKGNTDYSKEIIGVNIKSVETSEILNATLGMRILGIYLGVVLLMISLTVLALQQLADSIEHKERFNVLRKLGVEECNINKIVLKQISIYFIVPISIAIVGVVVFVCNYFKIIETQIAFYVGDKVFIANIVLAVTLLLIIYIAYFLGTYYTFKRNINNH</sequence>
<dbReference type="PANTHER" id="PTHR46795:SF3">
    <property type="entry name" value="ABC TRANSPORTER PERMEASE"/>
    <property type="match status" value="1"/>
</dbReference>
<evidence type="ECO:0000313" key="9">
    <source>
        <dbReference type="Proteomes" id="UP000184526"/>
    </source>
</evidence>
<gene>
    <name evidence="8" type="ORF">SAMN02745196_02084</name>
</gene>
<keyword evidence="9" id="KW-1185">Reference proteome</keyword>
<feature type="transmembrane region" description="Helical" evidence="6">
    <location>
        <begin position="660"/>
        <end position="681"/>
    </location>
</feature>
<dbReference type="STRING" id="1121306.SAMN02745196_02084"/>
<evidence type="ECO:0000256" key="5">
    <source>
        <dbReference type="ARBA" id="ARBA00023136"/>
    </source>
</evidence>
<keyword evidence="2 6" id="KW-1003">Cell membrane</keyword>
<feature type="domain" description="ABC3 transporter permease C-terminal" evidence="7">
    <location>
        <begin position="64"/>
        <end position="179"/>
    </location>
</feature>
<evidence type="ECO:0000256" key="3">
    <source>
        <dbReference type="ARBA" id="ARBA00022692"/>
    </source>
</evidence>
<reference evidence="8 9" key="1">
    <citation type="submission" date="2016-11" db="EMBL/GenBank/DDBJ databases">
        <authorList>
            <person name="Jaros S."/>
            <person name="Januszkiewicz K."/>
            <person name="Wedrychowicz H."/>
        </authorList>
    </citation>
    <scope>NUCLEOTIDE SEQUENCE [LARGE SCALE GENOMIC DNA]</scope>
    <source>
        <strain evidence="8 9">DSM 3089</strain>
    </source>
</reference>
<feature type="transmembrane region" description="Helical" evidence="6">
    <location>
        <begin position="61"/>
        <end position="81"/>
    </location>
</feature>
<dbReference type="InterPro" id="IPR052536">
    <property type="entry name" value="ABC-4_Integral_Memb_Prot"/>
</dbReference>
<dbReference type="InterPro" id="IPR027022">
    <property type="entry name" value="ABC_permease_BceB-typ"/>
</dbReference>
<protein>
    <submittedName>
        <fullName evidence="8">Putative ABC transport system permease protein</fullName>
    </submittedName>
</protein>
<keyword evidence="3 6" id="KW-0812">Transmembrane</keyword>
<keyword evidence="6" id="KW-0813">Transport</keyword>
<name>A0A1M5X9H1_9CLOT</name>
<evidence type="ECO:0000259" key="7">
    <source>
        <dbReference type="Pfam" id="PF02687"/>
    </source>
</evidence>
<feature type="transmembrane region" description="Helical" evidence="6">
    <location>
        <begin position="244"/>
        <end position="268"/>
    </location>
</feature>
<dbReference type="AlphaFoldDB" id="A0A1M5X9H1"/>
<feature type="transmembrane region" description="Helical" evidence="6">
    <location>
        <begin position="17"/>
        <end position="35"/>
    </location>
</feature>
<dbReference type="PANTHER" id="PTHR46795">
    <property type="entry name" value="ABC TRANSPORTER PERMEASE-RELATED-RELATED"/>
    <property type="match status" value="1"/>
</dbReference>
<dbReference type="RefSeq" id="WP_072831953.1">
    <property type="nucleotide sequence ID" value="NZ_FQXP01000007.1"/>
</dbReference>
<accession>A0A1M5X9H1</accession>
<feature type="transmembrane region" description="Helical" evidence="6">
    <location>
        <begin position="102"/>
        <end position="128"/>
    </location>
</feature>
<evidence type="ECO:0000256" key="1">
    <source>
        <dbReference type="ARBA" id="ARBA00004651"/>
    </source>
</evidence>
<feature type="transmembrane region" description="Helical" evidence="6">
    <location>
        <begin position="202"/>
        <end position="224"/>
    </location>
</feature>
<comment type="similarity">
    <text evidence="6">Belongs to the ABC-4 integral membrane protein family.</text>
</comment>
<comment type="subcellular location">
    <subcellularLocation>
        <location evidence="1 6">Cell membrane</location>
        <topology evidence="1 6">Multi-pass membrane protein</topology>
    </subcellularLocation>
</comment>
<evidence type="ECO:0000313" key="8">
    <source>
        <dbReference type="EMBL" id="SHH95863.1"/>
    </source>
</evidence>
<dbReference type="EMBL" id="FQXP01000007">
    <property type="protein sequence ID" value="SHH95863.1"/>
    <property type="molecule type" value="Genomic_DNA"/>
</dbReference>
<evidence type="ECO:0000256" key="2">
    <source>
        <dbReference type="ARBA" id="ARBA00022475"/>
    </source>
</evidence>
<feature type="transmembrane region" description="Helical" evidence="6">
    <location>
        <begin position="299"/>
        <end position="321"/>
    </location>
</feature>
<dbReference type="GO" id="GO:0005886">
    <property type="term" value="C:plasma membrane"/>
    <property type="evidence" value="ECO:0007669"/>
    <property type="project" value="UniProtKB-SubCell"/>
</dbReference>
<organism evidence="8 9">
    <name type="scientific">Clostridium collagenovorans DSM 3089</name>
    <dbReference type="NCBI Taxonomy" id="1121306"/>
    <lineage>
        <taxon>Bacteria</taxon>
        <taxon>Bacillati</taxon>
        <taxon>Bacillota</taxon>
        <taxon>Clostridia</taxon>
        <taxon>Eubacteriales</taxon>
        <taxon>Clostridiaceae</taxon>
        <taxon>Clostridium</taxon>
    </lineage>
</organism>
<proteinExistence type="inferred from homology"/>
<keyword evidence="5 6" id="KW-0472">Membrane</keyword>
<feature type="transmembrane region" description="Helical" evidence="6">
    <location>
        <begin position="624"/>
        <end position="648"/>
    </location>
</feature>
<keyword evidence="4 6" id="KW-1133">Transmembrane helix</keyword>
<evidence type="ECO:0000256" key="4">
    <source>
        <dbReference type="ARBA" id="ARBA00022989"/>
    </source>
</evidence>
<dbReference type="PIRSF" id="PIRSF018968">
    <property type="entry name" value="ABC_permease_BceB"/>
    <property type="match status" value="1"/>
</dbReference>
<dbReference type="InterPro" id="IPR003838">
    <property type="entry name" value="ABC3_permease_C"/>
</dbReference>
<dbReference type="OrthoDB" id="9781780at2"/>
<dbReference type="Pfam" id="PF02687">
    <property type="entry name" value="FtsX"/>
    <property type="match status" value="1"/>
</dbReference>
<dbReference type="GO" id="GO:0055085">
    <property type="term" value="P:transmembrane transport"/>
    <property type="evidence" value="ECO:0007669"/>
    <property type="project" value="UniProtKB-UniRule"/>
</dbReference>
<feature type="transmembrane region" description="Helical" evidence="6">
    <location>
        <begin position="565"/>
        <end position="588"/>
    </location>
</feature>